<keyword evidence="5" id="KW-0547">Nucleotide-binding</keyword>
<keyword evidence="9" id="KW-0413">Isomerase</keyword>
<keyword evidence="3 9" id="KW-0808">Transferase</keyword>
<evidence type="ECO:0000256" key="1">
    <source>
        <dbReference type="ARBA" id="ARBA00006115"/>
    </source>
</evidence>
<comment type="catalytic activity">
    <reaction evidence="7">
        <text>alpha-D-mannose 1-phosphate + GTP + H(+) = GDP-alpha-D-mannose + diphosphate</text>
        <dbReference type="Rhea" id="RHEA:15229"/>
        <dbReference type="ChEBI" id="CHEBI:15378"/>
        <dbReference type="ChEBI" id="CHEBI:33019"/>
        <dbReference type="ChEBI" id="CHEBI:37565"/>
        <dbReference type="ChEBI" id="CHEBI:57527"/>
        <dbReference type="ChEBI" id="CHEBI:58409"/>
        <dbReference type="EC" id="2.7.7.13"/>
    </reaction>
</comment>
<name>D1VW77_9BACT</name>
<reference evidence="9 10" key="1">
    <citation type="submission" date="2009-12" db="EMBL/GenBank/DDBJ databases">
        <title>Genome Sequence of Prevotella timonensis CRIS 5C-B1.</title>
        <authorList>
            <person name="Durkin A.S."/>
            <person name="Madupu R."/>
            <person name="Torralba M."/>
            <person name="Methe B."/>
            <person name="Sutton G."/>
            <person name="Strausberg R.L."/>
            <person name="Nelson K.E."/>
        </authorList>
    </citation>
    <scope>NUCLEOTIDE SEQUENCE [LARGE SCALE GENOMIC DNA]</scope>
    <source>
        <strain evidence="9 10">CRIS 5C-B1</strain>
    </source>
</reference>
<evidence type="ECO:0000256" key="7">
    <source>
        <dbReference type="ARBA" id="ARBA00047343"/>
    </source>
</evidence>
<dbReference type="InterPro" id="IPR029044">
    <property type="entry name" value="Nucleotide-diphossugar_trans"/>
</dbReference>
<protein>
    <recommendedName>
        <fullName evidence="2">mannose-1-phosphate guanylyltransferase</fullName>
        <ecNumber evidence="2">2.7.7.13</ecNumber>
    </recommendedName>
</protein>
<comment type="similarity">
    <text evidence="1">Belongs to the mannose-6-phosphate isomerase type 2 family.</text>
</comment>
<dbReference type="eggNOG" id="COG0836">
    <property type="taxonomic scope" value="Bacteria"/>
</dbReference>
<evidence type="ECO:0000256" key="3">
    <source>
        <dbReference type="ARBA" id="ARBA00022679"/>
    </source>
</evidence>
<evidence type="ECO:0000256" key="4">
    <source>
        <dbReference type="ARBA" id="ARBA00022695"/>
    </source>
</evidence>
<comment type="caution">
    <text evidence="9">The sequence shown here is derived from an EMBL/GenBank/DDBJ whole genome shotgun (WGS) entry which is preliminary data.</text>
</comment>
<evidence type="ECO:0000256" key="6">
    <source>
        <dbReference type="ARBA" id="ARBA00023134"/>
    </source>
</evidence>
<dbReference type="SUPFAM" id="SSF53448">
    <property type="entry name" value="Nucleotide-diphospho-sugar transferases"/>
    <property type="match status" value="1"/>
</dbReference>
<organism evidence="9 10">
    <name type="scientific">Hoylesella timonensis CRIS 5C-B1</name>
    <dbReference type="NCBI Taxonomy" id="679189"/>
    <lineage>
        <taxon>Bacteria</taxon>
        <taxon>Pseudomonadati</taxon>
        <taxon>Bacteroidota</taxon>
        <taxon>Bacteroidia</taxon>
        <taxon>Bacteroidales</taxon>
        <taxon>Prevotellaceae</taxon>
        <taxon>Hoylesella</taxon>
    </lineage>
</organism>
<evidence type="ECO:0000259" key="8">
    <source>
        <dbReference type="Pfam" id="PF00483"/>
    </source>
</evidence>
<proteinExistence type="inferred from homology"/>
<evidence type="ECO:0000256" key="5">
    <source>
        <dbReference type="ARBA" id="ARBA00022741"/>
    </source>
</evidence>
<evidence type="ECO:0000313" key="9">
    <source>
        <dbReference type="EMBL" id="EFA98532.1"/>
    </source>
</evidence>
<dbReference type="SUPFAM" id="SSF159283">
    <property type="entry name" value="Guanosine diphospho-D-mannose pyrophosphorylase/mannose-6-phosphate isomerase linker domain"/>
    <property type="match status" value="1"/>
</dbReference>
<feature type="domain" description="Nucleotidyl transferase" evidence="8">
    <location>
        <begin position="26"/>
        <end position="308"/>
    </location>
</feature>
<sequence length="371" mass="42376">MIYIAYICNEITLMNDNMNQSHNHLVIMAGGVGSRFWPMSTAEKPKQFIDVLGVGKSLLQLTLERFKDICPLDHVWIVTNKKYVHTVQEQLPMVPAQNILQEPMRRNTAPCIAYVSWRIKAIDPSANIVVAPSDHIVTDVFEFQRIIKSTLKFASETDAIITLGMKPHYPETGYGYIQADLSTSSLRNKEIFRVDKFREKPDLQTAQTYIQQNNYFWNAGIFIWNVKTIINAFRVYVPAIANIFESMMSIYGTAKEQEVIDARYGECENISIDYAIMEKAEEIFVCPANFGWSDLGTWSSLLAHTNKDLYGNGIIGQNIFLYDTNRCIVHATQSKKVVIQGLNDYIVVEKDGVLLICKLSEEQRIKQFSEE</sequence>
<evidence type="ECO:0000313" key="10">
    <source>
        <dbReference type="Proteomes" id="UP000004001"/>
    </source>
</evidence>
<dbReference type="FunFam" id="3.90.550.10:FF:000046">
    <property type="entry name" value="Mannose-1-phosphate guanylyltransferase (GDP)"/>
    <property type="match status" value="1"/>
</dbReference>
<keyword evidence="4 9" id="KW-0548">Nucleotidyltransferase</keyword>
<dbReference type="GO" id="GO:0009298">
    <property type="term" value="P:GDP-mannose biosynthetic process"/>
    <property type="evidence" value="ECO:0007669"/>
    <property type="project" value="TreeGrafter"/>
</dbReference>
<dbReference type="PANTHER" id="PTHR46390:SF1">
    <property type="entry name" value="MANNOSE-1-PHOSPHATE GUANYLYLTRANSFERASE"/>
    <property type="match status" value="1"/>
</dbReference>
<dbReference type="GO" id="GO:0016853">
    <property type="term" value="F:isomerase activity"/>
    <property type="evidence" value="ECO:0007669"/>
    <property type="project" value="UniProtKB-KW"/>
</dbReference>
<dbReference type="InterPro" id="IPR049577">
    <property type="entry name" value="GMPP_N"/>
</dbReference>
<keyword evidence="10" id="KW-1185">Reference proteome</keyword>
<dbReference type="GO" id="GO:0005525">
    <property type="term" value="F:GTP binding"/>
    <property type="evidence" value="ECO:0007669"/>
    <property type="project" value="UniProtKB-KW"/>
</dbReference>
<dbReference type="CDD" id="cd02509">
    <property type="entry name" value="GDP-M1P_Guanylyltransferase"/>
    <property type="match status" value="1"/>
</dbReference>
<dbReference type="InterPro" id="IPR005835">
    <property type="entry name" value="NTP_transferase_dom"/>
</dbReference>
<dbReference type="InterPro" id="IPR051161">
    <property type="entry name" value="Mannose-6P_isomerase_type2"/>
</dbReference>
<dbReference type="Gene3D" id="3.90.550.10">
    <property type="entry name" value="Spore Coat Polysaccharide Biosynthesis Protein SpsA, Chain A"/>
    <property type="match status" value="1"/>
</dbReference>
<keyword evidence="6" id="KW-0342">GTP-binding</keyword>
<dbReference type="Proteomes" id="UP000004001">
    <property type="component" value="Unassembled WGS sequence"/>
</dbReference>
<dbReference type="Pfam" id="PF00483">
    <property type="entry name" value="NTP_transferase"/>
    <property type="match status" value="1"/>
</dbReference>
<dbReference type="AlphaFoldDB" id="D1VW77"/>
<gene>
    <name evidence="9" type="ORF">HMPREF9019_0719</name>
</gene>
<accession>D1VW77</accession>
<dbReference type="GO" id="GO:0004475">
    <property type="term" value="F:mannose-1-phosphate guanylyltransferase (GTP) activity"/>
    <property type="evidence" value="ECO:0007669"/>
    <property type="project" value="UniProtKB-EC"/>
</dbReference>
<dbReference type="PANTHER" id="PTHR46390">
    <property type="entry name" value="MANNOSE-1-PHOSPHATE GUANYLYLTRANSFERASE"/>
    <property type="match status" value="1"/>
</dbReference>
<dbReference type="EC" id="2.7.7.13" evidence="2"/>
<dbReference type="EMBL" id="ADEF01000004">
    <property type="protein sequence ID" value="EFA98532.1"/>
    <property type="molecule type" value="Genomic_DNA"/>
</dbReference>
<evidence type="ECO:0000256" key="2">
    <source>
        <dbReference type="ARBA" id="ARBA00012387"/>
    </source>
</evidence>